<dbReference type="SUPFAM" id="SSF46785">
    <property type="entry name" value="Winged helix' DNA-binding domain"/>
    <property type="match status" value="1"/>
</dbReference>
<name>A0AAT9LG69_9FIRM</name>
<dbReference type="KEGG" id="fcz:IMF26_10370"/>
<keyword evidence="2" id="KW-0238">DNA-binding</keyword>
<dbReference type="InterPro" id="IPR036388">
    <property type="entry name" value="WH-like_DNA-bd_sf"/>
</dbReference>
<dbReference type="PRINTS" id="PR00778">
    <property type="entry name" value="HTHARSR"/>
</dbReference>
<dbReference type="Pfam" id="PF01022">
    <property type="entry name" value="HTH_5"/>
    <property type="match status" value="1"/>
</dbReference>
<dbReference type="InterPro" id="IPR018334">
    <property type="entry name" value="ArsR_HTH"/>
</dbReference>
<reference evidence="6" key="2">
    <citation type="journal article" date="2023" name="Biology">
        <title>Prokaryotic Life Associated with Coal-Fire Gas Vents Revealed by Metagenomics.</title>
        <authorList>
            <person name="Kadnikov V.V."/>
            <person name="Mardanov A.V."/>
            <person name="Beletsky A.V."/>
            <person name="Karnachuk O.V."/>
            <person name="Ravin N.V."/>
        </authorList>
    </citation>
    <scope>NUCLEOTIDE SEQUENCE</scope>
    <source>
        <strain evidence="6">Bu02</strain>
    </source>
</reference>
<dbReference type="InterPro" id="IPR036390">
    <property type="entry name" value="WH_DNA-bd_sf"/>
</dbReference>
<dbReference type="InterPro" id="IPR011991">
    <property type="entry name" value="ArsR-like_HTH"/>
</dbReference>
<sequence length="89" mass="10250">MDYVVSIFKVMGDETRASILYLLSQDEWCVHDLAAVLETSVSNVSHHLRLLKAARLVKNRRDGQKVFYSLDDEHVVRLLEEAFKHAGHQ</sequence>
<evidence type="ECO:0000256" key="2">
    <source>
        <dbReference type="ARBA" id="ARBA00023125"/>
    </source>
</evidence>
<evidence type="ECO:0000259" key="5">
    <source>
        <dbReference type="PROSITE" id="PS50987"/>
    </source>
</evidence>
<dbReference type="GO" id="GO:0046686">
    <property type="term" value="P:response to cadmium ion"/>
    <property type="evidence" value="ECO:0007669"/>
    <property type="project" value="UniProtKB-KW"/>
</dbReference>
<dbReference type="GO" id="GO:0003700">
    <property type="term" value="F:DNA-binding transcription factor activity"/>
    <property type="evidence" value="ECO:0007669"/>
    <property type="project" value="InterPro"/>
</dbReference>
<dbReference type="CDD" id="cd00090">
    <property type="entry name" value="HTH_ARSR"/>
    <property type="match status" value="1"/>
</dbReference>
<dbReference type="SMART" id="SM00418">
    <property type="entry name" value="HTH_ARSR"/>
    <property type="match status" value="1"/>
</dbReference>
<dbReference type="NCBIfam" id="NF033788">
    <property type="entry name" value="HTH_metalloreg"/>
    <property type="match status" value="1"/>
</dbReference>
<accession>A0AAT9LG69</accession>
<evidence type="ECO:0000256" key="1">
    <source>
        <dbReference type="ARBA" id="ARBA00023015"/>
    </source>
</evidence>
<dbReference type="PANTHER" id="PTHR43132">
    <property type="entry name" value="ARSENICAL RESISTANCE OPERON REPRESSOR ARSR-RELATED"/>
    <property type="match status" value="1"/>
</dbReference>
<keyword evidence="1" id="KW-0805">Transcription regulation</keyword>
<evidence type="ECO:0000313" key="6">
    <source>
        <dbReference type="EMBL" id="QUL99713.1"/>
    </source>
</evidence>
<keyword evidence="3" id="KW-0804">Transcription</keyword>
<dbReference type="EMBL" id="CP062796">
    <property type="protein sequence ID" value="QUL99713.1"/>
    <property type="molecule type" value="Genomic_DNA"/>
</dbReference>
<dbReference type="PROSITE" id="PS50987">
    <property type="entry name" value="HTH_ARSR_2"/>
    <property type="match status" value="1"/>
</dbReference>
<organism evidence="6">
    <name type="scientific">Candidatus Fermentithermobacillus carboniphilus</name>
    <dbReference type="NCBI Taxonomy" id="3085328"/>
    <lineage>
        <taxon>Bacteria</taxon>
        <taxon>Bacillati</taxon>
        <taxon>Bacillota</taxon>
        <taxon>Candidatus Fermentithermobacillia</taxon>
        <taxon>Candidatus Fermentithermobacillales</taxon>
        <taxon>Candidatus Fermentithermobacillaceae</taxon>
        <taxon>Candidatus Fermentithermobacillus</taxon>
    </lineage>
</organism>
<gene>
    <name evidence="6" type="ORF">IMF26_10370</name>
</gene>
<reference evidence="6" key="1">
    <citation type="submission" date="2020-10" db="EMBL/GenBank/DDBJ databases">
        <authorList>
            <person name="Kadnikov V."/>
            <person name="Beletsky A.V."/>
            <person name="Mardanov A.V."/>
            <person name="Karnachuk O.V."/>
            <person name="Ravin N.V."/>
        </authorList>
    </citation>
    <scope>NUCLEOTIDE SEQUENCE</scope>
    <source>
        <strain evidence="6">Bu02</strain>
    </source>
</reference>
<dbReference type="InterPro" id="IPR051011">
    <property type="entry name" value="Metal_resp_trans_reg"/>
</dbReference>
<dbReference type="GO" id="GO:0003677">
    <property type="term" value="F:DNA binding"/>
    <property type="evidence" value="ECO:0007669"/>
    <property type="project" value="UniProtKB-KW"/>
</dbReference>
<keyword evidence="4" id="KW-0105">Cadmium resistance</keyword>
<dbReference type="PANTHER" id="PTHR43132:SF6">
    <property type="entry name" value="HTH-TYPE TRANSCRIPTIONAL REPRESSOR CZRA"/>
    <property type="match status" value="1"/>
</dbReference>
<dbReference type="InterPro" id="IPR001845">
    <property type="entry name" value="HTH_ArsR_DNA-bd_dom"/>
</dbReference>
<dbReference type="AlphaFoldDB" id="A0AAT9LG69"/>
<dbReference type="PROSITE" id="PS00846">
    <property type="entry name" value="HTH_ARSR_1"/>
    <property type="match status" value="1"/>
</dbReference>
<protein>
    <submittedName>
        <fullName evidence="6">Helix-turn-helix transcriptional regulator</fullName>
    </submittedName>
</protein>
<proteinExistence type="predicted"/>
<evidence type="ECO:0000256" key="3">
    <source>
        <dbReference type="ARBA" id="ARBA00023163"/>
    </source>
</evidence>
<feature type="domain" description="HTH arsR-type" evidence="5">
    <location>
        <begin position="1"/>
        <end position="89"/>
    </location>
</feature>
<evidence type="ECO:0000256" key="4">
    <source>
        <dbReference type="ARBA" id="ARBA00043263"/>
    </source>
</evidence>
<dbReference type="Gene3D" id="1.10.10.10">
    <property type="entry name" value="Winged helix-like DNA-binding domain superfamily/Winged helix DNA-binding domain"/>
    <property type="match status" value="1"/>
</dbReference>